<dbReference type="AlphaFoldDB" id="A0A2M7SE07"/>
<dbReference type="InterPro" id="IPR045275">
    <property type="entry name" value="MscS_archaea/bacteria_type"/>
</dbReference>
<dbReference type="Gene3D" id="2.30.30.60">
    <property type="match status" value="1"/>
</dbReference>
<dbReference type="EMBL" id="PFMR01000090">
    <property type="protein sequence ID" value="PIZ17711.1"/>
    <property type="molecule type" value="Genomic_DNA"/>
</dbReference>
<dbReference type="InterPro" id="IPR010920">
    <property type="entry name" value="LSM_dom_sf"/>
</dbReference>
<accession>A0A2M7SE07</accession>
<evidence type="ECO:0000313" key="9">
    <source>
        <dbReference type="Proteomes" id="UP000229307"/>
    </source>
</evidence>
<dbReference type="Proteomes" id="UP000229307">
    <property type="component" value="Unassembled WGS sequence"/>
</dbReference>
<keyword evidence="2" id="KW-1003">Cell membrane</keyword>
<organism evidence="8 9">
    <name type="scientific">Candidatus Desantisbacteria bacterium CG_4_10_14_0_8_um_filter_48_22</name>
    <dbReference type="NCBI Taxonomy" id="1974543"/>
    <lineage>
        <taxon>Bacteria</taxon>
        <taxon>Candidatus Desantisiibacteriota</taxon>
    </lineage>
</organism>
<feature type="transmembrane region" description="Helical" evidence="6">
    <location>
        <begin position="69"/>
        <end position="88"/>
    </location>
</feature>
<dbReference type="InterPro" id="IPR023408">
    <property type="entry name" value="MscS_beta-dom_sf"/>
</dbReference>
<evidence type="ECO:0000256" key="4">
    <source>
        <dbReference type="ARBA" id="ARBA00022989"/>
    </source>
</evidence>
<dbReference type="GO" id="GO:0008381">
    <property type="term" value="F:mechanosensitive monoatomic ion channel activity"/>
    <property type="evidence" value="ECO:0007669"/>
    <property type="project" value="InterPro"/>
</dbReference>
<name>A0A2M7SE07_9BACT</name>
<sequence length="308" mass="34865">MEQFMKGLRIYFDTLLKKIPLPLGIVWILIILAIYLIYKIFTKLIEKALLKASRGDINRVKSGIRIWRILYWVIAIILLLAGTGGNLATLGLSAAFLGMVLGWSLQRPVTGVAAWFLVTLTKPFKIGDRVIIAGVIGDVQNIGIMYVTMEQVGGTTGGEEKSGRAVLIPTAVLFDQVIFNYTMREEEVQESKYILDEIIIRVAYGSNWNAAEKILISAAKEITKDIIGEIRKEPYIRAEFIDWGVYMRLRYYTRPVERQEISTNITKVIFHKFAESKEVKFAYPHSEAEITYIAKAGEKVPFHPETGK</sequence>
<dbReference type="SUPFAM" id="SSF82689">
    <property type="entry name" value="Mechanosensitive channel protein MscS (YggB), C-terminal domain"/>
    <property type="match status" value="1"/>
</dbReference>
<dbReference type="PANTHER" id="PTHR30221">
    <property type="entry name" value="SMALL-CONDUCTANCE MECHANOSENSITIVE CHANNEL"/>
    <property type="match status" value="1"/>
</dbReference>
<dbReference type="SUPFAM" id="SSF50182">
    <property type="entry name" value="Sm-like ribonucleoproteins"/>
    <property type="match status" value="1"/>
</dbReference>
<protein>
    <recommendedName>
        <fullName evidence="7">Mechanosensitive ion channel MscS domain-containing protein</fullName>
    </recommendedName>
</protein>
<dbReference type="GO" id="GO:0005886">
    <property type="term" value="C:plasma membrane"/>
    <property type="evidence" value="ECO:0007669"/>
    <property type="project" value="UniProtKB-SubCell"/>
</dbReference>
<dbReference type="InterPro" id="IPR006685">
    <property type="entry name" value="MscS_channel_2nd"/>
</dbReference>
<keyword evidence="4 6" id="KW-1133">Transmembrane helix</keyword>
<proteinExistence type="predicted"/>
<dbReference type="Gene3D" id="3.30.70.100">
    <property type="match status" value="1"/>
</dbReference>
<gene>
    <name evidence="8" type="ORF">COY52_03280</name>
</gene>
<evidence type="ECO:0000256" key="3">
    <source>
        <dbReference type="ARBA" id="ARBA00022692"/>
    </source>
</evidence>
<keyword evidence="3 6" id="KW-0812">Transmembrane</keyword>
<dbReference type="PANTHER" id="PTHR30221:SF18">
    <property type="entry name" value="SLL0590 PROTEIN"/>
    <property type="match status" value="1"/>
</dbReference>
<evidence type="ECO:0000259" key="7">
    <source>
        <dbReference type="Pfam" id="PF00924"/>
    </source>
</evidence>
<dbReference type="Gene3D" id="1.10.287.1260">
    <property type="match status" value="1"/>
</dbReference>
<feature type="domain" description="Mechanosensitive ion channel MscS" evidence="7">
    <location>
        <begin position="109"/>
        <end position="182"/>
    </location>
</feature>
<keyword evidence="5 6" id="KW-0472">Membrane</keyword>
<dbReference type="Pfam" id="PF00924">
    <property type="entry name" value="MS_channel_2nd"/>
    <property type="match status" value="1"/>
</dbReference>
<evidence type="ECO:0000256" key="1">
    <source>
        <dbReference type="ARBA" id="ARBA00004651"/>
    </source>
</evidence>
<evidence type="ECO:0000256" key="6">
    <source>
        <dbReference type="SAM" id="Phobius"/>
    </source>
</evidence>
<dbReference type="InterPro" id="IPR011066">
    <property type="entry name" value="MscS_channel_C_sf"/>
</dbReference>
<evidence type="ECO:0000256" key="5">
    <source>
        <dbReference type="ARBA" id="ARBA00023136"/>
    </source>
</evidence>
<feature type="transmembrane region" description="Helical" evidence="6">
    <location>
        <begin position="20"/>
        <end position="41"/>
    </location>
</feature>
<evidence type="ECO:0000313" key="8">
    <source>
        <dbReference type="EMBL" id="PIZ17711.1"/>
    </source>
</evidence>
<reference evidence="9" key="1">
    <citation type="submission" date="2017-09" db="EMBL/GenBank/DDBJ databases">
        <title>Depth-based differentiation of microbial function through sediment-hosted aquifers and enrichment of novel symbionts in the deep terrestrial subsurface.</title>
        <authorList>
            <person name="Probst A.J."/>
            <person name="Ladd B."/>
            <person name="Jarett J.K."/>
            <person name="Geller-Mcgrath D.E."/>
            <person name="Sieber C.M.K."/>
            <person name="Emerson J.B."/>
            <person name="Anantharaman K."/>
            <person name="Thomas B.C."/>
            <person name="Malmstrom R."/>
            <person name="Stieglmeier M."/>
            <person name="Klingl A."/>
            <person name="Woyke T."/>
            <person name="Ryan C.M."/>
            <person name="Banfield J.F."/>
        </authorList>
    </citation>
    <scope>NUCLEOTIDE SEQUENCE [LARGE SCALE GENOMIC DNA]</scope>
</reference>
<comment type="subcellular location">
    <subcellularLocation>
        <location evidence="1">Cell membrane</location>
        <topology evidence="1">Multi-pass membrane protein</topology>
    </subcellularLocation>
</comment>
<evidence type="ECO:0000256" key="2">
    <source>
        <dbReference type="ARBA" id="ARBA00022475"/>
    </source>
</evidence>
<comment type="caution">
    <text evidence="8">The sequence shown here is derived from an EMBL/GenBank/DDBJ whole genome shotgun (WGS) entry which is preliminary data.</text>
</comment>